<dbReference type="PANTHER" id="PTHR34315">
    <property type="match status" value="1"/>
</dbReference>
<dbReference type="AlphaFoldDB" id="A0A369K849"/>
<dbReference type="InterPro" id="IPR015889">
    <property type="entry name" value="Intradiol_dOase_core"/>
</dbReference>
<dbReference type="Gene3D" id="2.60.130.10">
    <property type="entry name" value="Aromatic compound dioxygenase"/>
    <property type="match status" value="1"/>
</dbReference>
<evidence type="ECO:0008006" key="4">
    <source>
        <dbReference type="Google" id="ProtNLM"/>
    </source>
</evidence>
<proteinExistence type="predicted"/>
<sequence length="246" mass="26689">MQILLSLVVFATAFSSLVFGELVARDCSSEISAFNLARREQRSPKRSIYPILLNLTCFLAPEAVQEDYAAHPLLRQDVTDGQVGVALTLDIGILDVTTCKPLPNVMVEIWSPNAQGNYGSTFLRGAFPSGSNGIVEFQTIFPGFTSEGANHINLMVHTSSSASSKVAHVGQVFFTDKWTTIIGMSSPYNTNTHSRVTNLDDSTYMAASKAGFYPVVDIKSIHDDWPEGVVGYITVGVDPTKALSFD</sequence>
<reference evidence="2" key="1">
    <citation type="submission" date="2018-04" db="EMBL/GenBank/DDBJ databases">
        <title>Whole genome sequencing of Hypsizygus marmoreus.</title>
        <authorList>
            <person name="Choi I.-G."/>
            <person name="Min B."/>
            <person name="Kim J.-G."/>
            <person name="Kim S."/>
            <person name="Oh Y.-L."/>
            <person name="Kong W.-S."/>
            <person name="Park H."/>
            <person name="Jeong J."/>
            <person name="Song E.-S."/>
        </authorList>
    </citation>
    <scope>NUCLEOTIDE SEQUENCE [LARGE SCALE GENOMIC DNA]</scope>
    <source>
        <strain evidence="2">51987-8</strain>
    </source>
</reference>
<evidence type="ECO:0000313" key="3">
    <source>
        <dbReference type="Proteomes" id="UP000076154"/>
    </source>
</evidence>
<organism evidence="2 3">
    <name type="scientific">Hypsizygus marmoreus</name>
    <name type="common">White beech mushroom</name>
    <name type="synonym">Agaricus marmoreus</name>
    <dbReference type="NCBI Taxonomy" id="39966"/>
    <lineage>
        <taxon>Eukaryota</taxon>
        <taxon>Fungi</taxon>
        <taxon>Dikarya</taxon>
        <taxon>Basidiomycota</taxon>
        <taxon>Agaricomycotina</taxon>
        <taxon>Agaricomycetes</taxon>
        <taxon>Agaricomycetidae</taxon>
        <taxon>Agaricales</taxon>
        <taxon>Tricholomatineae</taxon>
        <taxon>Lyophyllaceae</taxon>
        <taxon>Hypsizygus</taxon>
    </lineage>
</organism>
<gene>
    <name evidence="2" type="ORF">Hypma_015914</name>
</gene>
<dbReference type="GO" id="GO:0016702">
    <property type="term" value="F:oxidoreductase activity, acting on single donors with incorporation of molecular oxygen, incorporation of two atoms of oxygen"/>
    <property type="evidence" value="ECO:0007669"/>
    <property type="project" value="InterPro"/>
</dbReference>
<dbReference type="InParanoid" id="A0A369K849"/>
<protein>
    <recommendedName>
        <fullName evidence="4">Intradiol ring-cleavage dioxygenases domain-containing protein</fullName>
    </recommendedName>
</protein>
<comment type="caution">
    <text evidence="2">The sequence shown here is derived from an EMBL/GenBank/DDBJ whole genome shotgun (WGS) entry which is preliminary data.</text>
</comment>
<feature type="chain" id="PRO_5016794257" description="Intradiol ring-cleavage dioxygenases domain-containing protein" evidence="1">
    <location>
        <begin position="21"/>
        <end position="246"/>
    </location>
</feature>
<dbReference type="OrthoDB" id="121380at2759"/>
<dbReference type="Proteomes" id="UP000076154">
    <property type="component" value="Unassembled WGS sequence"/>
</dbReference>
<name>A0A369K849_HYPMA</name>
<dbReference type="GO" id="GO:0005506">
    <property type="term" value="F:iron ion binding"/>
    <property type="evidence" value="ECO:0007669"/>
    <property type="project" value="InterPro"/>
</dbReference>
<dbReference type="PANTHER" id="PTHR34315:SF4">
    <property type="entry name" value="INTRADIOL RING-CLEAVAGE DIOXYGENASES DOMAIN-CONTAINING PROTEIN"/>
    <property type="match status" value="1"/>
</dbReference>
<evidence type="ECO:0000313" key="2">
    <source>
        <dbReference type="EMBL" id="RDB28845.1"/>
    </source>
</evidence>
<dbReference type="EMBL" id="LUEZ02000010">
    <property type="protein sequence ID" value="RDB28845.1"/>
    <property type="molecule type" value="Genomic_DNA"/>
</dbReference>
<dbReference type="SUPFAM" id="SSF49482">
    <property type="entry name" value="Aromatic compound dioxygenase"/>
    <property type="match status" value="1"/>
</dbReference>
<accession>A0A369K849</accession>
<keyword evidence="1" id="KW-0732">Signal</keyword>
<keyword evidence="3" id="KW-1185">Reference proteome</keyword>
<feature type="signal peptide" evidence="1">
    <location>
        <begin position="1"/>
        <end position="20"/>
    </location>
</feature>
<evidence type="ECO:0000256" key="1">
    <source>
        <dbReference type="SAM" id="SignalP"/>
    </source>
</evidence>